<feature type="region of interest" description="Disordered" evidence="2">
    <location>
        <begin position="99"/>
        <end position="128"/>
    </location>
</feature>
<sequence>MEALTPATTALGGCKDEDASVMQTFLESLFSTLRDDIAALKQELAADINDIRRNMGKLEQRVDSLEHTHDSHNKELEEHRHKIIGLRDKTADLNYQLEDLENSGRQERPPSPPAVYVDYNSREPPLLSPRRSRRRLHLWSFRFRG</sequence>
<name>A0AAV7VHW9_PLEWA</name>
<reference evidence="3" key="1">
    <citation type="journal article" date="2022" name="bioRxiv">
        <title>Sequencing and chromosome-scale assembly of the giantPleurodeles waltlgenome.</title>
        <authorList>
            <person name="Brown T."/>
            <person name="Elewa A."/>
            <person name="Iarovenko S."/>
            <person name="Subramanian E."/>
            <person name="Araus A.J."/>
            <person name="Petzold A."/>
            <person name="Susuki M."/>
            <person name="Suzuki K.-i.T."/>
            <person name="Hayashi T."/>
            <person name="Toyoda A."/>
            <person name="Oliveira C."/>
            <person name="Osipova E."/>
            <person name="Leigh N.D."/>
            <person name="Simon A."/>
            <person name="Yun M.H."/>
        </authorList>
    </citation>
    <scope>NUCLEOTIDE SEQUENCE</scope>
    <source>
        <strain evidence="3">20211129_DDA</strain>
        <tissue evidence="3">Liver</tissue>
    </source>
</reference>
<dbReference type="EMBL" id="JANPWB010000003">
    <property type="protein sequence ID" value="KAJ1200923.1"/>
    <property type="molecule type" value="Genomic_DNA"/>
</dbReference>
<dbReference type="AlphaFoldDB" id="A0AAV7VHW9"/>
<gene>
    <name evidence="3" type="ORF">NDU88_004744</name>
</gene>
<comment type="caution">
    <text evidence="3">The sequence shown here is derived from an EMBL/GenBank/DDBJ whole genome shotgun (WGS) entry which is preliminary data.</text>
</comment>
<protein>
    <submittedName>
        <fullName evidence="3">Uncharacterized protein</fullName>
    </submittedName>
</protein>
<evidence type="ECO:0000256" key="1">
    <source>
        <dbReference type="SAM" id="Coils"/>
    </source>
</evidence>
<evidence type="ECO:0000313" key="3">
    <source>
        <dbReference type="EMBL" id="KAJ1200923.1"/>
    </source>
</evidence>
<evidence type="ECO:0000256" key="2">
    <source>
        <dbReference type="SAM" id="MobiDB-lite"/>
    </source>
</evidence>
<accession>A0AAV7VHW9</accession>
<dbReference type="Gene3D" id="1.20.5.1700">
    <property type="match status" value="1"/>
</dbReference>
<keyword evidence="1" id="KW-0175">Coiled coil</keyword>
<proteinExistence type="predicted"/>
<organism evidence="3 4">
    <name type="scientific">Pleurodeles waltl</name>
    <name type="common">Iberian ribbed newt</name>
    <dbReference type="NCBI Taxonomy" id="8319"/>
    <lineage>
        <taxon>Eukaryota</taxon>
        <taxon>Metazoa</taxon>
        <taxon>Chordata</taxon>
        <taxon>Craniata</taxon>
        <taxon>Vertebrata</taxon>
        <taxon>Euteleostomi</taxon>
        <taxon>Amphibia</taxon>
        <taxon>Batrachia</taxon>
        <taxon>Caudata</taxon>
        <taxon>Salamandroidea</taxon>
        <taxon>Salamandridae</taxon>
        <taxon>Pleurodelinae</taxon>
        <taxon>Pleurodeles</taxon>
    </lineage>
</organism>
<keyword evidence="4" id="KW-1185">Reference proteome</keyword>
<dbReference type="Proteomes" id="UP001066276">
    <property type="component" value="Chromosome 2_1"/>
</dbReference>
<dbReference type="SUPFAM" id="SSF90257">
    <property type="entry name" value="Myosin rod fragments"/>
    <property type="match status" value="1"/>
</dbReference>
<feature type="coiled-coil region" evidence="1">
    <location>
        <begin position="41"/>
        <end position="89"/>
    </location>
</feature>
<evidence type="ECO:0000313" key="4">
    <source>
        <dbReference type="Proteomes" id="UP001066276"/>
    </source>
</evidence>